<accession>A0A8J4DCV4</accession>
<reference evidence="1" key="1">
    <citation type="journal article" date="2021" name="Proc. Natl. Acad. Sci. U.S.A.">
        <title>Three genomes in the algal genus Volvox reveal the fate of a haploid sex-determining region after a transition to homothallism.</title>
        <authorList>
            <person name="Yamamoto K."/>
            <person name="Hamaji T."/>
            <person name="Kawai-Toyooka H."/>
            <person name="Matsuzaki R."/>
            <person name="Takahashi F."/>
            <person name="Nishimura Y."/>
            <person name="Kawachi M."/>
            <person name="Noguchi H."/>
            <person name="Minakuchi Y."/>
            <person name="Umen J.G."/>
            <person name="Toyoda A."/>
            <person name="Nozaki H."/>
        </authorList>
    </citation>
    <scope>NUCLEOTIDE SEQUENCE</scope>
    <source>
        <strain evidence="1">NIES-3785</strain>
    </source>
</reference>
<dbReference type="AlphaFoldDB" id="A0A8J4DCV4"/>
<dbReference type="EMBL" id="BNCQ01000006">
    <property type="protein sequence ID" value="GIL99547.1"/>
    <property type="molecule type" value="Genomic_DNA"/>
</dbReference>
<evidence type="ECO:0000313" key="2">
    <source>
        <dbReference type="Proteomes" id="UP000722791"/>
    </source>
</evidence>
<protein>
    <submittedName>
        <fullName evidence="1">Uncharacterized protein</fullName>
    </submittedName>
</protein>
<sequence length="120" mass="13885">EGFFGTMQPTWDPWTAYFRVVLTDCDKFLPRVQRLGVAAGEERHAPPRSSGLRRIMQGNYSELVFDFDFDRTHTDMNFFPGNPHFIPSRLSALNLRTRRLITIRACRAARPGRPCLWTAL</sequence>
<name>A0A8J4DCV4_9CHLO</name>
<comment type="caution">
    <text evidence="1">The sequence shown here is derived from an EMBL/GenBank/DDBJ whole genome shotgun (WGS) entry which is preliminary data.</text>
</comment>
<dbReference type="Proteomes" id="UP000722791">
    <property type="component" value="Unassembled WGS sequence"/>
</dbReference>
<feature type="non-terminal residue" evidence="1">
    <location>
        <position position="120"/>
    </location>
</feature>
<gene>
    <name evidence="1" type="ORF">Vretimale_4689</name>
</gene>
<organism evidence="1 2">
    <name type="scientific">Volvox reticuliferus</name>
    <dbReference type="NCBI Taxonomy" id="1737510"/>
    <lineage>
        <taxon>Eukaryota</taxon>
        <taxon>Viridiplantae</taxon>
        <taxon>Chlorophyta</taxon>
        <taxon>core chlorophytes</taxon>
        <taxon>Chlorophyceae</taxon>
        <taxon>CS clade</taxon>
        <taxon>Chlamydomonadales</taxon>
        <taxon>Volvocaceae</taxon>
        <taxon>Volvox</taxon>
    </lineage>
</organism>
<evidence type="ECO:0000313" key="1">
    <source>
        <dbReference type="EMBL" id="GIL99547.1"/>
    </source>
</evidence>
<proteinExistence type="predicted"/>